<evidence type="ECO:0000256" key="2">
    <source>
        <dbReference type="ARBA" id="ARBA00022448"/>
    </source>
</evidence>
<feature type="transmembrane region" description="Helical" evidence="6">
    <location>
        <begin position="184"/>
        <end position="207"/>
    </location>
</feature>
<comment type="caution">
    <text evidence="7">The sequence shown here is derived from an EMBL/GenBank/DDBJ whole genome shotgun (WGS) entry which is preliminary data.</text>
</comment>
<name>A0ABR3P8P1_9PEZI</name>
<evidence type="ECO:0000256" key="5">
    <source>
        <dbReference type="ARBA" id="ARBA00023136"/>
    </source>
</evidence>
<evidence type="ECO:0000256" key="6">
    <source>
        <dbReference type="SAM" id="Phobius"/>
    </source>
</evidence>
<keyword evidence="3 6" id="KW-0812">Transmembrane</keyword>
<keyword evidence="2" id="KW-0813">Transport</keyword>
<evidence type="ECO:0008006" key="9">
    <source>
        <dbReference type="Google" id="ProtNLM"/>
    </source>
</evidence>
<dbReference type="Gene3D" id="1.20.1740.10">
    <property type="entry name" value="Amino acid/polyamine transporter I"/>
    <property type="match status" value="1"/>
</dbReference>
<dbReference type="EMBL" id="JBFMKM010000012">
    <property type="protein sequence ID" value="KAL1302437.1"/>
    <property type="molecule type" value="Genomic_DNA"/>
</dbReference>
<dbReference type="InterPro" id="IPR002293">
    <property type="entry name" value="AA/rel_permease1"/>
</dbReference>
<feature type="transmembrane region" description="Helical" evidence="6">
    <location>
        <begin position="144"/>
        <end position="163"/>
    </location>
</feature>
<dbReference type="PANTHER" id="PTHR45649">
    <property type="entry name" value="AMINO-ACID PERMEASE BAT1"/>
    <property type="match status" value="1"/>
</dbReference>
<feature type="transmembrane region" description="Helical" evidence="6">
    <location>
        <begin position="20"/>
        <end position="41"/>
    </location>
</feature>
<dbReference type="Proteomes" id="UP001562354">
    <property type="component" value="Unassembled WGS sequence"/>
</dbReference>
<dbReference type="PANTHER" id="PTHR45649:SF26">
    <property type="entry name" value="OS04G0435100 PROTEIN"/>
    <property type="match status" value="1"/>
</dbReference>
<dbReference type="Pfam" id="PF13520">
    <property type="entry name" value="AA_permease_2"/>
    <property type="match status" value="1"/>
</dbReference>
<dbReference type="GeneID" id="95976532"/>
<evidence type="ECO:0000256" key="1">
    <source>
        <dbReference type="ARBA" id="ARBA00004141"/>
    </source>
</evidence>
<accession>A0ABR3P8P1</accession>
<evidence type="ECO:0000256" key="3">
    <source>
        <dbReference type="ARBA" id="ARBA00022692"/>
    </source>
</evidence>
<keyword evidence="8" id="KW-1185">Reference proteome</keyword>
<sequence>MAEETLEACTVVARSMWLGVLGNIVVSIPTLIMLLFCLPDLEVVLNSTYPNSFASYCEQLLGPTGAAAVLIIPWTDGAITMIVAFLSLQRVTYAIARDGILPGSKYFCRLTPNSKFPVNAGFLCTALSIAICATAIASSVAFNALSALATIAVNFSYLVPVIARHTTGRNMFRPAKWNLGRWSRPIAAVTTAYVSFLFVVLCLPQVYPVTAETCNYAPIMLAGIFAICLGSWFAPFGLGARVWFKGPQRTLSDADALREGGVLVP</sequence>
<keyword evidence="4 6" id="KW-1133">Transmembrane helix</keyword>
<evidence type="ECO:0000313" key="8">
    <source>
        <dbReference type="Proteomes" id="UP001562354"/>
    </source>
</evidence>
<organism evidence="7 8">
    <name type="scientific">Neodothiora populina</name>
    <dbReference type="NCBI Taxonomy" id="2781224"/>
    <lineage>
        <taxon>Eukaryota</taxon>
        <taxon>Fungi</taxon>
        <taxon>Dikarya</taxon>
        <taxon>Ascomycota</taxon>
        <taxon>Pezizomycotina</taxon>
        <taxon>Dothideomycetes</taxon>
        <taxon>Dothideomycetidae</taxon>
        <taxon>Dothideales</taxon>
        <taxon>Dothioraceae</taxon>
        <taxon>Neodothiora</taxon>
    </lineage>
</organism>
<comment type="subcellular location">
    <subcellularLocation>
        <location evidence="1">Membrane</location>
        <topology evidence="1">Multi-pass membrane protein</topology>
    </subcellularLocation>
</comment>
<feature type="transmembrane region" description="Helical" evidence="6">
    <location>
        <begin position="219"/>
        <end position="244"/>
    </location>
</feature>
<reference evidence="7 8" key="1">
    <citation type="submission" date="2024-07" db="EMBL/GenBank/DDBJ databases">
        <title>Draft sequence of the Neodothiora populina.</title>
        <authorList>
            <person name="Drown D.D."/>
            <person name="Schuette U.S."/>
            <person name="Buechlein A.B."/>
            <person name="Rusch D.R."/>
            <person name="Winton L.W."/>
            <person name="Adams G.A."/>
        </authorList>
    </citation>
    <scope>NUCLEOTIDE SEQUENCE [LARGE SCALE GENOMIC DNA]</scope>
    <source>
        <strain evidence="7 8">CPC 39397</strain>
    </source>
</reference>
<protein>
    <recommendedName>
        <fullName evidence="9">Amino acid permease</fullName>
    </recommendedName>
</protein>
<proteinExistence type="predicted"/>
<evidence type="ECO:0000313" key="7">
    <source>
        <dbReference type="EMBL" id="KAL1302437.1"/>
    </source>
</evidence>
<evidence type="ECO:0000256" key="4">
    <source>
        <dbReference type="ARBA" id="ARBA00022989"/>
    </source>
</evidence>
<keyword evidence="5 6" id="KW-0472">Membrane</keyword>
<dbReference type="RefSeq" id="XP_069198713.1">
    <property type="nucleotide sequence ID" value="XM_069342210.1"/>
</dbReference>
<feature type="transmembrane region" description="Helical" evidence="6">
    <location>
        <begin position="116"/>
        <end position="138"/>
    </location>
</feature>
<gene>
    <name evidence="7" type="ORF">AAFC00_002830</name>
</gene>